<keyword evidence="5" id="KW-0053">Apoptosis</keyword>
<evidence type="ECO:0000256" key="5">
    <source>
        <dbReference type="ARBA" id="ARBA00022703"/>
    </source>
</evidence>
<feature type="domain" description="WW" evidence="9">
    <location>
        <begin position="11"/>
        <end position="44"/>
    </location>
</feature>
<feature type="domain" description="WW" evidence="9">
    <location>
        <begin position="52"/>
        <end position="84"/>
    </location>
</feature>
<dbReference type="Pfam" id="PF00397">
    <property type="entry name" value="WW"/>
    <property type="match status" value="1"/>
</dbReference>
<keyword evidence="7" id="KW-0333">Golgi apparatus</keyword>
<evidence type="ECO:0000256" key="4">
    <source>
        <dbReference type="ARBA" id="ARBA00022687"/>
    </source>
</evidence>
<organism evidence="10">
    <name type="scientific">Lepeophtheirus salmonis</name>
    <name type="common">Salmon louse</name>
    <name type="synonym">Caligus salmonis</name>
    <dbReference type="NCBI Taxonomy" id="72036"/>
    <lineage>
        <taxon>Eukaryota</taxon>
        <taxon>Metazoa</taxon>
        <taxon>Ecdysozoa</taxon>
        <taxon>Arthropoda</taxon>
        <taxon>Crustacea</taxon>
        <taxon>Multicrustacea</taxon>
        <taxon>Hexanauplia</taxon>
        <taxon>Copepoda</taxon>
        <taxon>Siphonostomatoida</taxon>
        <taxon>Caligidae</taxon>
        <taxon>Lepeophtheirus</taxon>
    </lineage>
</organism>
<dbReference type="PROSITE" id="PS50020">
    <property type="entry name" value="WW_DOMAIN_2"/>
    <property type="match status" value="2"/>
</dbReference>
<dbReference type="PROSITE" id="PS01159">
    <property type="entry name" value="WW_DOMAIN_1"/>
    <property type="match status" value="2"/>
</dbReference>
<evidence type="ECO:0000256" key="7">
    <source>
        <dbReference type="ARBA" id="ARBA00023034"/>
    </source>
</evidence>
<dbReference type="PRINTS" id="PR00081">
    <property type="entry name" value="GDHRDH"/>
</dbReference>
<keyword evidence="6" id="KW-0560">Oxidoreductase</keyword>
<dbReference type="CDD" id="cd00201">
    <property type="entry name" value="WW"/>
    <property type="match status" value="2"/>
</dbReference>
<evidence type="ECO:0000259" key="9">
    <source>
        <dbReference type="PROSITE" id="PS50020"/>
    </source>
</evidence>
<dbReference type="PANTHER" id="PTHR43157">
    <property type="entry name" value="PHOSPHATIDYLINOSITOL-GLYCAN BIOSYNTHESIS CLASS F PROTEIN-RELATED"/>
    <property type="match status" value="1"/>
</dbReference>
<dbReference type="AlphaFoldDB" id="A0A0K2U3U1"/>
<dbReference type="GO" id="GO:0005764">
    <property type="term" value="C:lysosome"/>
    <property type="evidence" value="ECO:0007669"/>
    <property type="project" value="UniProtKB-SubCell"/>
</dbReference>
<evidence type="ECO:0000256" key="6">
    <source>
        <dbReference type="ARBA" id="ARBA00023002"/>
    </source>
</evidence>
<keyword evidence="8" id="KW-0458">Lysosome</keyword>
<dbReference type="SUPFAM" id="SSF51735">
    <property type="entry name" value="NAD(P)-binding Rossmann-fold domains"/>
    <property type="match status" value="1"/>
</dbReference>
<dbReference type="FunFam" id="3.40.50.720:FF:000353">
    <property type="entry name" value="WW domain-containing oxidoreductase"/>
    <property type="match status" value="1"/>
</dbReference>
<keyword evidence="4" id="KW-0879">Wnt signaling pathway</keyword>
<evidence type="ECO:0000256" key="3">
    <source>
        <dbReference type="ARBA" id="ARBA00016094"/>
    </source>
</evidence>
<evidence type="ECO:0000256" key="8">
    <source>
        <dbReference type="ARBA" id="ARBA00023228"/>
    </source>
</evidence>
<dbReference type="InterPro" id="IPR036020">
    <property type="entry name" value="WW_dom_sf"/>
</dbReference>
<comment type="subcellular location">
    <subcellularLocation>
        <location evidence="2">Golgi apparatus</location>
    </subcellularLocation>
    <subcellularLocation>
        <location evidence="1">Lysosome</location>
    </subcellularLocation>
</comment>
<dbReference type="Pfam" id="PF00106">
    <property type="entry name" value="adh_short"/>
    <property type="match status" value="1"/>
</dbReference>
<dbReference type="GO" id="GO:0016491">
    <property type="term" value="F:oxidoreductase activity"/>
    <property type="evidence" value="ECO:0007669"/>
    <property type="project" value="UniProtKB-KW"/>
</dbReference>
<dbReference type="SMART" id="SM00456">
    <property type="entry name" value="WW"/>
    <property type="match status" value="2"/>
</dbReference>
<sequence length="420" mass="47271">MIYLPESDSEDELPPEWEERVTHEGKVYFANNKSQVTQWSHPRTGKRKEVSSHLPYGWEKKESEGKTVYVDHRRGKTSFIDPRLAFASEVKDSNASFYENFRQRFDASTSAMQILHGADLSGMIFIVTGGNSGIGYETVKTFLHYGGTVILACRDIRRGEEAISKLKSTEGTADDSRIIALECDLSSLESTDAFVLKFKSLFDKLDVLVLNAGVFGLSYYLTVDGFEQTFQINFLSHLYLAYALRRSLIRASSPKIVIVSSESHRFASLASIRPSSWDAITFSSPFSKDHFSFDSYNNSKFLLVVLGLEMDRRWRSMGIRTLLVHPGNCISSSLSRHWFLYKLLFTFVRPFSKSLQQAAASTIFASVSNEMKGIGGIYINNCFPCPPNESAVSSDAGWAAWQIAFEMIESRIGEKKLSNL</sequence>
<dbReference type="GO" id="GO:0005794">
    <property type="term" value="C:Golgi apparatus"/>
    <property type="evidence" value="ECO:0007669"/>
    <property type="project" value="UniProtKB-SubCell"/>
</dbReference>
<evidence type="ECO:0000313" key="10">
    <source>
        <dbReference type="EMBL" id="CDW32969.1"/>
    </source>
</evidence>
<name>A0A0K2U3U1_LEPSM</name>
<dbReference type="InterPro" id="IPR001202">
    <property type="entry name" value="WW_dom"/>
</dbReference>
<evidence type="ECO:0000256" key="2">
    <source>
        <dbReference type="ARBA" id="ARBA00004555"/>
    </source>
</evidence>
<dbReference type="InterPro" id="IPR002347">
    <property type="entry name" value="SDR_fam"/>
</dbReference>
<reference evidence="10" key="1">
    <citation type="submission" date="2014-05" db="EMBL/GenBank/DDBJ databases">
        <authorList>
            <person name="Chronopoulou M."/>
        </authorList>
    </citation>
    <scope>NUCLEOTIDE SEQUENCE</scope>
    <source>
        <tissue evidence="10">Whole organism</tissue>
    </source>
</reference>
<proteinExistence type="predicted"/>
<protein>
    <recommendedName>
        <fullName evidence="3">WW domain-containing oxidoreductase</fullName>
    </recommendedName>
</protein>
<dbReference type="GO" id="GO:0016055">
    <property type="term" value="P:Wnt signaling pathway"/>
    <property type="evidence" value="ECO:0007669"/>
    <property type="project" value="UniProtKB-KW"/>
</dbReference>
<dbReference type="PANTHER" id="PTHR43157:SF31">
    <property type="entry name" value="PHOSPHATIDYLINOSITOL-GLYCAN BIOSYNTHESIS CLASS F PROTEIN"/>
    <property type="match status" value="1"/>
</dbReference>
<evidence type="ECO:0000256" key="1">
    <source>
        <dbReference type="ARBA" id="ARBA00004371"/>
    </source>
</evidence>
<dbReference type="GO" id="GO:0006915">
    <property type="term" value="P:apoptotic process"/>
    <property type="evidence" value="ECO:0007669"/>
    <property type="project" value="UniProtKB-KW"/>
</dbReference>
<dbReference type="Gene3D" id="3.40.50.720">
    <property type="entry name" value="NAD(P)-binding Rossmann-like Domain"/>
    <property type="match status" value="1"/>
</dbReference>
<dbReference type="SUPFAM" id="SSF51045">
    <property type="entry name" value="WW domain"/>
    <property type="match status" value="2"/>
</dbReference>
<dbReference type="Gene3D" id="2.20.70.10">
    <property type="match status" value="2"/>
</dbReference>
<dbReference type="InterPro" id="IPR036291">
    <property type="entry name" value="NAD(P)-bd_dom_sf"/>
</dbReference>
<accession>A0A0K2U3U1</accession>
<dbReference type="OrthoDB" id="9989144at2759"/>
<dbReference type="EMBL" id="HACA01015608">
    <property type="protein sequence ID" value="CDW32969.1"/>
    <property type="molecule type" value="Transcribed_RNA"/>
</dbReference>